<dbReference type="InterPro" id="IPR011006">
    <property type="entry name" value="CheY-like_superfamily"/>
</dbReference>
<dbReference type="SUPFAM" id="SSF52172">
    <property type="entry name" value="CheY-like"/>
    <property type="match status" value="1"/>
</dbReference>
<dbReference type="GO" id="GO:0006355">
    <property type="term" value="P:regulation of DNA-templated transcription"/>
    <property type="evidence" value="ECO:0007669"/>
    <property type="project" value="InterPro"/>
</dbReference>
<dbReference type="SMART" id="SM00448">
    <property type="entry name" value="REC"/>
    <property type="match status" value="1"/>
</dbReference>
<dbReference type="InterPro" id="IPR001789">
    <property type="entry name" value="Sig_transdc_resp-reg_receiver"/>
</dbReference>
<protein>
    <submittedName>
        <fullName evidence="10">Response regulator</fullName>
    </submittedName>
</protein>
<dbReference type="FunFam" id="1.10.10.10:FF:000005">
    <property type="entry name" value="Two-component system response regulator"/>
    <property type="match status" value="1"/>
</dbReference>
<dbReference type="FunFam" id="3.40.50.2300:FF:000001">
    <property type="entry name" value="DNA-binding response regulator PhoB"/>
    <property type="match status" value="1"/>
</dbReference>
<dbReference type="CDD" id="cd00383">
    <property type="entry name" value="trans_reg_C"/>
    <property type="match status" value="1"/>
</dbReference>
<gene>
    <name evidence="10" type="ORF">GBA63_05200</name>
</gene>
<keyword evidence="4 7" id="KW-0238">DNA-binding</keyword>
<keyword evidence="1 6" id="KW-0597">Phosphoprotein</keyword>
<evidence type="ECO:0000256" key="4">
    <source>
        <dbReference type="ARBA" id="ARBA00023125"/>
    </source>
</evidence>
<feature type="modified residue" description="4-aspartylphosphate" evidence="6">
    <location>
        <position position="55"/>
    </location>
</feature>
<dbReference type="InterPro" id="IPR036388">
    <property type="entry name" value="WH-like_DNA-bd_sf"/>
</dbReference>
<feature type="domain" description="Response regulatory" evidence="8">
    <location>
        <begin position="6"/>
        <end position="120"/>
    </location>
</feature>
<dbReference type="GO" id="GO:0032993">
    <property type="term" value="C:protein-DNA complex"/>
    <property type="evidence" value="ECO:0007669"/>
    <property type="project" value="TreeGrafter"/>
</dbReference>
<evidence type="ECO:0000256" key="3">
    <source>
        <dbReference type="ARBA" id="ARBA00023015"/>
    </source>
</evidence>
<evidence type="ECO:0000256" key="6">
    <source>
        <dbReference type="PROSITE-ProRule" id="PRU00169"/>
    </source>
</evidence>
<organism evidence="10 11">
    <name type="scientific">Rubrobacter tropicus</name>
    <dbReference type="NCBI Taxonomy" id="2653851"/>
    <lineage>
        <taxon>Bacteria</taxon>
        <taxon>Bacillati</taxon>
        <taxon>Actinomycetota</taxon>
        <taxon>Rubrobacteria</taxon>
        <taxon>Rubrobacterales</taxon>
        <taxon>Rubrobacteraceae</taxon>
        <taxon>Rubrobacter</taxon>
    </lineage>
</organism>
<dbReference type="KEGG" id="rub:GBA63_05200"/>
<dbReference type="PANTHER" id="PTHR48111">
    <property type="entry name" value="REGULATOR OF RPOS"/>
    <property type="match status" value="1"/>
</dbReference>
<dbReference type="EMBL" id="CP045119">
    <property type="protein sequence ID" value="QIN82108.1"/>
    <property type="molecule type" value="Genomic_DNA"/>
</dbReference>
<accession>A0A6G8Q6Q3</accession>
<reference evidence="10 11" key="1">
    <citation type="submission" date="2019-10" db="EMBL/GenBank/DDBJ databases">
        <title>Rubrobacter sp nov SCSIO 52090 isolated from a deep-sea sediment in the South China Sea.</title>
        <authorList>
            <person name="Chen R.W."/>
        </authorList>
    </citation>
    <scope>NUCLEOTIDE SEQUENCE [LARGE SCALE GENOMIC DNA]</scope>
    <source>
        <strain evidence="10 11">SCSIO 52909</strain>
    </source>
</reference>
<dbReference type="Gene3D" id="6.10.250.690">
    <property type="match status" value="1"/>
</dbReference>
<keyword evidence="11" id="KW-1185">Reference proteome</keyword>
<evidence type="ECO:0000256" key="1">
    <source>
        <dbReference type="ARBA" id="ARBA00022553"/>
    </source>
</evidence>
<feature type="DNA-binding region" description="OmpR/PhoB-type" evidence="7">
    <location>
        <begin position="126"/>
        <end position="225"/>
    </location>
</feature>
<keyword evidence="3" id="KW-0805">Transcription regulation</keyword>
<name>A0A6G8Q6Q3_9ACTN</name>
<evidence type="ECO:0000259" key="8">
    <source>
        <dbReference type="PROSITE" id="PS50110"/>
    </source>
</evidence>
<dbReference type="GO" id="GO:0000156">
    <property type="term" value="F:phosphorelay response regulator activity"/>
    <property type="evidence" value="ECO:0007669"/>
    <property type="project" value="TreeGrafter"/>
</dbReference>
<dbReference type="GO" id="GO:0000976">
    <property type="term" value="F:transcription cis-regulatory region binding"/>
    <property type="evidence" value="ECO:0007669"/>
    <property type="project" value="TreeGrafter"/>
</dbReference>
<dbReference type="InterPro" id="IPR016032">
    <property type="entry name" value="Sig_transdc_resp-reg_C-effctor"/>
</dbReference>
<dbReference type="InterPro" id="IPR001867">
    <property type="entry name" value="OmpR/PhoB-type_DNA-bd"/>
</dbReference>
<dbReference type="Proteomes" id="UP000501452">
    <property type="component" value="Chromosome"/>
</dbReference>
<dbReference type="Gene3D" id="1.10.10.10">
    <property type="entry name" value="Winged helix-like DNA-binding domain superfamily/Winged helix DNA-binding domain"/>
    <property type="match status" value="1"/>
</dbReference>
<keyword evidence="2" id="KW-0902">Two-component regulatory system</keyword>
<dbReference type="GO" id="GO:0005829">
    <property type="term" value="C:cytosol"/>
    <property type="evidence" value="ECO:0007669"/>
    <property type="project" value="TreeGrafter"/>
</dbReference>
<dbReference type="PROSITE" id="PS50110">
    <property type="entry name" value="RESPONSE_REGULATORY"/>
    <property type="match status" value="1"/>
</dbReference>
<evidence type="ECO:0000256" key="2">
    <source>
        <dbReference type="ARBA" id="ARBA00023012"/>
    </source>
</evidence>
<evidence type="ECO:0000256" key="7">
    <source>
        <dbReference type="PROSITE-ProRule" id="PRU01091"/>
    </source>
</evidence>
<dbReference type="SUPFAM" id="SSF46894">
    <property type="entry name" value="C-terminal effector domain of the bipartite response regulators"/>
    <property type="match status" value="1"/>
</dbReference>
<proteinExistence type="predicted"/>
<sequence length="226" mass="25260">MRPGTRVLIVEDDRPIARLVQLELEHRGMSVMCAHDGPSGLEAAESFGPSVVVLDIMLPGVDGVGVLRSLRRRGDRVPVIMLTARDTPADKIHSLDAGADDYLTKPFDTGELLARIRALLRRAEGDEVLRVADLEVNTATREVRRGGREVEDLTAREYELLEFMARNPRRVLGRDLLLSRVWGQEIGIETKVVDVYVGYLRRKLEMPGEGRLIRTVRGAGYALREP</sequence>
<evidence type="ECO:0000313" key="11">
    <source>
        <dbReference type="Proteomes" id="UP000501452"/>
    </source>
</evidence>
<dbReference type="SMART" id="SM00862">
    <property type="entry name" value="Trans_reg_C"/>
    <property type="match status" value="1"/>
</dbReference>
<dbReference type="Pfam" id="PF00486">
    <property type="entry name" value="Trans_reg_C"/>
    <property type="match status" value="1"/>
</dbReference>
<dbReference type="CDD" id="cd17624">
    <property type="entry name" value="REC_OmpR_PmrA-like"/>
    <property type="match status" value="1"/>
</dbReference>
<evidence type="ECO:0000259" key="9">
    <source>
        <dbReference type="PROSITE" id="PS51755"/>
    </source>
</evidence>
<dbReference type="PROSITE" id="PS51755">
    <property type="entry name" value="OMPR_PHOB"/>
    <property type="match status" value="1"/>
</dbReference>
<feature type="domain" description="OmpR/PhoB-type" evidence="9">
    <location>
        <begin position="126"/>
        <end position="225"/>
    </location>
</feature>
<dbReference type="PANTHER" id="PTHR48111:SF22">
    <property type="entry name" value="REGULATOR OF RPOS"/>
    <property type="match status" value="1"/>
</dbReference>
<dbReference type="InterPro" id="IPR039420">
    <property type="entry name" value="WalR-like"/>
</dbReference>
<keyword evidence="5" id="KW-0804">Transcription</keyword>
<dbReference type="Gene3D" id="3.40.50.2300">
    <property type="match status" value="1"/>
</dbReference>
<evidence type="ECO:0000313" key="10">
    <source>
        <dbReference type="EMBL" id="QIN82108.1"/>
    </source>
</evidence>
<evidence type="ECO:0000256" key="5">
    <source>
        <dbReference type="ARBA" id="ARBA00023163"/>
    </source>
</evidence>
<dbReference type="Pfam" id="PF00072">
    <property type="entry name" value="Response_reg"/>
    <property type="match status" value="1"/>
</dbReference>
<dbReference type="RefSeq" id="WP_166174118.1">
    <property type="nucleotide sequence ID" value="NZ_CP045119.1"/>
</dbReference>
<dbReference type="AlphaFoldDB" id="A0A6G8Q6Q3"/>